<dbReference type="PANTHER" id="PTHR47447">
    <property type="entry name" value="OS03G0856100 PROTEIN"/>
    <property type="match status" value="1"/>
</dbReference>
<evidence type="ECO:0008006" key="6">
    <source>
        <dbReference type="Google" id="ProtNLM"/>
    </source>
</evidence>
<evidence type="ECO:0000313" key="5">
    <source>
        <dbReference type="Proteomes" id="UP000594263"/>
    </source>
</evidence>
<evidence type="ECO:0000256" key="1">
    <source>
        <dbReference type="ARBA" id="ARBA00007626"/>
    </source>
</evidence>
<dbReference type="Proteomes" id="UP000594263">
    <property type="component" value="Unplaced"/>
</dbReference>
<feature type="repeat" description="PPR" evidence="3">
    <location>
        <begin position="397"/>
        <end position="431"/>
    </location>
</feature>
<feature type="repeat" description="PPR" evidence="3">
    <location>
        <begin position="292"/>
        <end position="326"/>
    </location>
</feature>
<keyword evidence="5" id="KW-1185">Reference proteome</keyword>
<sequence length="518" mass="58841">MHPSFKLYRALRQLPAPGNSNSSPTLSARFTNVMLRPFCSRHSTLALGELAKTADSSLVPELPGWLKLSRKNFAFFNDPDGDFGIPEISEWAKNQMPSDCDGIGSASGFGMVDDVERDAEKISMVLKIVFDSPENVAKAITDCGGFRASEGLVMKLSVRFSNDWIPAFGVSESVYNMVVDVLGKSRKFELMRQVVEEMHQLGKGLVTTTTMHKIMRRLARASQWHDVVDVYKSISYFGIEKNVEMLNMLLDVLVKDGGIELVVQALQDFRHETPPNTITFNILIHGWCKARKIDQAHSFVEAYCRERNFSKVDELLIEMKERGCPPNTITYNVCIIAFGKARELRRALDIFERLKGDGHVPEAPLYCSLIYYLGKLGNQSDAEKLYENMLQHGVMPNLMTYSSMINMYCLQSREKEALKMLLEMEKSNKQMKVLAFLLHHMFKNDVSPEAGAYTLLVHELCKSRMLEHARLFFEEMVFKGFTPMPTTCDLLMKSFQEEGMTEYMDQIAKLISQTNGME</sequence>
<dbReference type="Gramene" id="Kaladp0034s0223.1.v1.1">
    <property type="protein sequence ID" value="Kaladp0034s0223.1.v1.1"/>
    <property type="gene ID" value="Kaladp0034s0223.v1.1"/>
</dbReference>
<comment type="similarity">
    <text evidence="1">Belongs to the PPR family. P subfamily.</text>
</comment>
<dbReference type="NCBIfam" id="TIGR00756">
    <property type="entry name" value="PPR"/>
    <property type="match status" value="7"/>
</dbReference>
<evidence type="ECO:0000256" key="2">
    <source>
        <dbReference type="ARBA" id="ARBA00022737"/>
    </source>
</evidence>
<dbReference type="Gene3D" id="1.25.40.10">
    <property type="entry name" value="Tetratricopeptide repeat domain"/>
    <property type="match status" value="3"/>
</dbReference>
<feature type="repeat" description="PPR" evidence="3">
    <location>
        <begin position="327"/>
        <end position="361"/>
    </location>
</feature>
<dbReference type="InterPro" id="IPR002885">
    <property type="entry name" value="PPR_rpt"/>
</dbReference>
<feature type="repeat" description="PPR" evidence="3">
    <location>
        <begin position="449"/>
        <end position="483"/>
    </location>
</feature>
<feature type="repeat" description="PPR" evidence="3">
    <location>
        <begin position="362"/>
        <end position="396"/>
    </location>
</feature>
<dbReference type="PANTHER" id="PTHR47447:SF24">
    <property type="entry name" value="PENTATRICOPEPTIDE REPEAT-CONTAINING PROTEIN"/>
    <property type="match status" value="1"/>
</dbReference>
<organism evidence="4 5">
    <name type="scientific">Kalanchoe fedtschenkoi</name>
    <name type="common">Lavender scallops</name>
    <name type="synonym">South American air plant</name>
    <dbReference type="NCBI Taxonomy" id="63787"/>
    <lineage>
        <taxon>Eukaryota</taxon>
        <taxon>Viridiplantae</taxon>
        <taxon>Streptophyta</taxon>
        <taxon>Embryophyta</taxon>
        <taxon>Tracheophyta</taxon>
        <taxon>Spermatophyta</taxon>
        <taxon>Magnoliopsida</taxon>
        <taxon>eudicotyledons</taxon>
        <taxon>Gunneridae</taxon>
        <taxon>Pentapetalae</taxon>
        <taxon>Saxifragales</taxon>
        <taxon>Crassulaceae</taxon>
        <taxon>Kalanchoe</taxon>
    </lineage>
</organism>
<evidence type="ECO:0000256" key="3">
    <source>
        <dbReference type="PROSITE-ProRule" id="PRU00708"/>
    </source>
</evidence>
<dbReference type="AlphaFoldDB" id="A0A7N0TEL4"/>
<proteinExistence type="inferred from homology"/>
<protein>
    <recommendedName>
        <fullName evidence="6">Pentatricopeptide repeat-containing protein</fullName>
    </recommendedName>
</protein>
<name>A0A7N0TEL4_KALFE</name>
<dbReference type="Pfam" id="PF01535">
    <property type="entry name" value="PPR"/>
    <property type="match status" value="3"/>
</dbReference>
<dbReference type="Pfam" id="PF13041">
    <property type="entry name" value="PPR_2"/>
    <property type="match status" value="2"/>
</dbReference>
<dbReference type="InterPro" id="IPR011990">
    <property type="entry name" value="TPR-like_helical_dom_sf"/>
</dbReference>
<reference evidence="4" key="1">
    <citation type="submission" date="2021-01" db="UniProtKB">
        <authorList>
            <consortium name="EnsemblPlants"/>
        </authorList>
    </citation>
    <scope>IDENTIFICATION</scope>
</reference>
<accession>A0A7N0TEL4</accession>
<dbReference type="EnsemblPlants" id="Kaladp0034s0223.1.v1.1">
    <property type="protein sequence ID" value="Kaladp0034s0223.1.v1.1"/>
    <property type="gene ID" value="Kaladp0034s0223.v1.1"/>
</dbReference>
<dbReference type="PROSITE" id="PS51375">
    <property type="entry name" value="PPR"/>
    <property type="match status" value="5"/>
</dbReference>
<evidence type="ECO:0000313" key="4">
    <source>
        <dbReference type="EnsemblPlants" id="Kaladp0034s0223.1.v1.1"/>
    </source>
</evidence>
<keyword evidence="2" id="KW-0677">Repeat</keyword>